<keyword evidence="8" id="KW-1185">Reference proteome</keyword>
<evidence type="ECO:0000313" key="8">
    <source>
        <dbReference type="Proteomes" id="UP001293593"/>
    </source>
</evidence>
<reference evidence="7" key="1">
    <citation type="submission" date="2023-10" db="EMBL/GenBank/DDBJ databases">
        <title>Chromosome-level genome of the transformable northern wattle, Acacia crassicarpa.</title>
        <authorList>
            <person name="Massaro I."/>
            <person name="Sinha N.R."/>
            <person name="Poethig S."/>
            <person name="Leichty A.R."/>
        </authorList>
    </citation>
    <scope>NUCLEOTIDE SEQUENCE</scope>
    <source>
        <strain evidence="7">Acra3RX</strain>
        <tissue evidence="7">Leaf</tissue>
    </source>
</reference>
<accession>A0AAE1MEI0</accession>
<comment type="similarity">
    <text evidence="2">Belongs to the UPF0496 family.</text>
</comment>
<evidence type="ECO:0000256" key="5">
    <source>
        <dbReference type="ARBA" id="ARBA00023136"/>
    </source>
</evidence>
<organism evidence="7 8">
    <name type="scientific">Acacia crassicarpa</name>
    <name type="common">northern wattle</name>
    <dbReference type="NCBI Taxonomy" id="499986"/>
    <lineage>
        <taxon>Eukaryota</taxon>
        <taxon>Viridiplantae</taxon>
        <taxon>Streptophyta</taxon>
        <taxon>Embryophyta</taxon>
        <taxon>Tracheophyta</taxon>
        <taxon>Spermatophyta</taxon>
        <taxon>Magnoliopsida</taxon>
        <taxon>eudicotyledons</taxon>
        <taxon>Gunneridae</taxon>
        <taxon>Pentapetalae</taxon>
        <taxon>rosids</taxon>
        <taxon>fabids</taxon>
        <taxon>Fabales</taxon>
        <taxon>Fabaceae</taxon>
        <taxon>Caesalpinioideae</taxon>
        <taxon>mimosoid clade</taxon>
        <taxon>Acacieae</taxon>
        <taxon>Acacia</taxon>
    </lineage>
</organism>
<dbReference type="GO" id="GO:0016020">
    <property type="term" value="C:membrane"/>
    <property type="evidence" value="ECO:0007669"/>
    <property type="project" value="UniProtKB-SubCell"/>
</dbReference>
<evidence type="ECO:0000256" key="3">
    <source>
        <dbReference type="ARBA" id="ARBA00022692"/>
    </source>
</evidence>
<dbReference type="EMBL" id="JAWXYG010000009">
    <property type="protein sequence ID" value="KAK4262209.1"/>
    <property type="molecule type" value="Genomic_DNA"/>
</dbReference>
<evidence type="ECO:0000256" key="1">
    <source>
        <dbReference type="ARBA" id="ARBA00004370"/>
    </source>
</evidence>
<dbReference type="InterPro" id="IPR007749">
    <property type="entry name" value="DUF677"/>
</dbReference>
<comment type="caution">
    <text evidence="7">The sequence shown here is derived from an EMBL/GenBank/DDBJ whole genome shotgun (WGS) entry which is preliminary data.</text>
</comment>
<sequence>MMGGQSSKTSKADVPLPIRMSNNSQFAADLKSYETACVADPNLQSFDSDVKERTNRVINSLANGVQACSLSLDSLREVTDTLLENHEQVVRIFLACKDDILKNQDLSSLVDEFFENSLLTLDFCNELHKCLRRARDSQFIIKSALSDFGVGVESGVEGGRFVKTLQQLKKFTDAGDPFTKEFYLLFESVYSKQVSMLEKLQARKRKLDKKLKSLKIWRRVSNAIFLTAFVSVLIFSVVAVAIAAPPFVTALAGALAVPIGSVGKWCNSLFQKYEKALKSQREVVSTMEFRTYITLQDLDSIRSLVNQLEIKIESMLHHADFALKDEDAVELAMDEIKKQMEHFSQSIDTLNEHADRCGREIRKARTVVIQKIITPPPR</sequence>
<protein>
    <submittedName>
        <fullName evidence="7">Uncharacterized protein</fullName>
    </submittedName>
</protein>
<dbReference type="Pfam" id="PF05055">
    <property type="entry name" value="DUF677"/>
    <property type="match status" value="1"/>
</dbReference>
<feature type="transmembrane region" description="Helical" evidence="6">
    <location>
        <begin position="220"/>
        <end position="244"/>
    </location>
</feature>
<dbReference type="PANTHER" id="PTHR31113">
    <property type="entry name" value="UPF0496 PROTEIN 3-RELATED"/>
    <property type="match status" value="1"/>
</dbReference>
<dbReference type="Proteomes" id="UP001293593">
    <property type="component" value="Unassembled WGS sequence"/>
</dbReference>
<gene>
    <name evidence="7" type="ORF">QN277_027793</name>
</gene>
<proteinExistence type="inferred from homology"/>
<feature type="transmembrane region" description="Helical" evidence="6">
    <location>
        <begin position="250"/>
        <end position="270"/>
    </location>
</feature>
<evidence type="ECO:0000256" key="4">
    <source>
        <dbReference type="ARBA" id="ARBA00022989"/>
    </source>
</evidence>
<evidence type="ECO:0000313" key="7">
    <source>
        <dbReference type="EMBL" id="KAK4262209.1"/>
    </source>
</evidence>
<keyword evidence="4 6" id="KW-1133">Transmembrane helix</keyword>
<evidence type="ECO:0000256" key="2">
    <source>
        <dbReference type="ARBA" id="ARBA00009074"/>
    </source>
</evidence>
<keyword evidence="3 6" id="KW-0812">Transmembrane</keyword>
<name>A0AAE1MEI0_9FABA</name>
<comment type="subcellular location">
    <subcellularLocation>
        <location evidence="1">Membrane</location>
    </subcellularLocation>
</comment>
<evidence type="ECO:0000256" key="6">
    <source>
        <dbReference type="SAM" id="Phobius"/>
    </source>
</evidence>
<dbReference type="PANTHER" id="PTHR31113:SF32">
    <property type="entry name" value="UPF0496 PLANT-LIKE PROTEIN"/>
    <property type="match status" value="1"/>
</dbReference>
<keyword evidence="5 6" id="KW-0472">Membrane</keyword>
<dbReference type="AlphaFoldDB" id="A0AAE1MEI0"/>